<proteinExistence type="predicted"/>
<evidence type="ECO:0000313" key="3">
    <source>
        <dbReference type="Proteomes" id="UP000048965"/>
    </source>
</evidence>
<evidence type="ECO:0000313" key="2">
    <source>
        <dbReference type="EMBL" id="GAO08291.1"/>
    </source>
</evidence>
<reference evidence="3" key="1">
    <citation type="submission" date="2014-09" db="EMBL/GenBank/DDBJ databases">
        <title>Whole genome shotgun sequence of Streptomyces sp. NBRC 110027.</title>
        <authorList>
            <person name="Komaki H."/>
            <person name="Ichikawa N."/>
            <person name="Katano-Makiyama Y."/>
            <person name="Hosoyama A."/>
            <person name="Hashimoto M."/>
            <person name="Uohara A."/>
            <person name="Kitahashi Y."/>
            <person name="Ohji S."/>
            <person name="Kimura A."/>
            <person name="Yamazoe A."/>
            <person name="Igarashi Y."/>
            <person name="Fujita N."/>
        </authorList>
    </citation>
    <scope>NUCLEOTIDE SEQUENCE [LARGE SCALE GENOMIC DNA]</scope>
    <source>
        <strain evidence="3">NBRC 110027</strain>
    </source>
</reference>
<accession>A0A0N7YLA8</accession>
<protein>
    <submittedName>
        <fullName evidence="2">Helix-turn-helix family protein</fullName>
    </submittedName>
</protein>
<dbReference type="EMBL" id="BBNO01000003">
    <property type="protein sequence ID" value="GAO08291.1"/>
    <property type="molecule type" value="Genomic_DNA"/>
</dbReference>
<reference evidence="2 3" key="2">
    <citation type="journal article" date="2015" name="Stand. Genomic Sci.">
        <title>Draft genome sequence of marine-derived Streptomyces sp. TP-A0598, a producer of anti-MRSA antibiotic lydicamycins.</title>
        <authorList>
            <person name="Komaki H."/>
            <person name="Ichikawa N."/>
            <person name="Hosoyama A."/>
            <person name="Fujita N."/>
            <person name="Igarashi Y."/>
        </authorList>
    </citation>
    <scope>NUCLEOTIDE SEQUENCE [LARGE SCALE GENOMIC DNA]</scope>
    <source>
        <strain evidence="2 3">NBRC 110027</strain>
    </source>
</reference>
<evidence type="ECO:0000256" key="1">
    <source>
        <dbReference type="SAM" id="MobiDB-lite"/>
    </source>
</evidence>
<dbReference type="Proteomes" id="UP000048965">
    <property type="component" value="Unassembled WGS sequence"/>
</dbReference>
<feature type="region of interest" description="Disordered" evidence="1">
    <location>
        <begin position="60"/>
        <end position="107"/>
    </location>
</feature>
<comment type="caution">
    <text evidence="2">The sequence shown here is derived from an EMBL/GenBank/DDBJ whole genome shotgun (WGS) entry which is preliminary data.</text>
</comment>
<sequence>MLLALAALGALGWSQRKNTSGEKKPIRGLARKRDTEPLLAKAMTTKALLRRCQSWNRSCSPCKGGGEPAMERAAGSIERSSPRTRGWPRRHGQVGETTRYSPHPRGWAPKPPRVPMCWLALLIRHGEAGPVVAAVRAESGFVYENGSASLSVGADWP</sequence>
<gene>
    <name evidence="2" type="ORF">TPA0598_03_07520</name>
</gene>
<dbReference type="AlphaFoldDB" id="A0A0N7YLA8"/>
<organism evidence="2 3">
    <name type="scientific">Streptomyces lydicamycinicus</name>
    <dbReference type="NCBI Taxonomy" id="1546107"/>
    <lineage>
        <taxon>Bacteria</taxon>
        <taxon>Bacillati</taxon>
        <taxon>Actinomycetota</taxon>
        <taxon>Actinomycetes</taxon>
        <taxon>Kitasatosporales</taxon>
        <taxon>Streptomycetaceae</taxon>
        <taxon>Streptomyces</taxon>
    </lineage>
</organism>
<name>A0A0N7YLA8_9ACTN</name>
<keyword evidence="3" id="KW-1185">Reference proteome</keyword>